<organism evidence="2 3">
    <name type="scientific">Allokutzneria oryzae</name>
    <dbReference type="NCBI Taxonomy" id="1378989"/>
    <lineage>
        <taxon>Bacteria</taxon>
        <taxon>Bacillati</taxon>
        <taxon>Actinomycetota</taxon>
        <taxon>Actinomycetes</taxon>
        <taxon>Pseudonocardiales</taxon>
        <taxon>Pseudonocardiaceae</taxon>
        <taxon>Allokutzneria</taxon>
    </lineage>
</organism>
<sequence>MRTLISGEVRVHYGQIYAHTGAARAEEIDLHACFGGQRNGLCGAARPGMLWLTTGPHTGTVGFEVELHDACPPIGDDWEEVVEVSFPVAGEDIFLGWSGQWGDRGPGRRTGRSRSRRQVTPIRCGPPSGRSRRAWAPSARTGLRRC</sequence>
<dbReference type="EMBL" id="JBHLZU010000003">
    <property type="protein sequence ID" value="MFB9903106.1"/>
    <property type="molecule type" value="Genomic_DNA"/>
</dbReference>
<comment type="caution">
    <text evidence="2">The sequence shown here is derived from an EMBL/GenBank/DDBJ whole genome shotgun (WGS) entry which is preliminary data.</text>
</comment>
<protein>
    <submittedName>
        <fullName evidence="2">Uncharacterized protein</fullName>
    </submittedName>
</protein>
<evidence type="ECO:0000313" key="3">
    <source>
        <dbReference type="Proteomes" id="UP001589693"/>
    </source>
</evidence>
<dbReference type="Proteomes" id="UP001589693">
    <property type="component" value="Unassembled WGS sequence"/>
</dbReference>
<evidence type="ECO:0000313" key="2">
    <source>
        <dbReference type="EMBL" id="MFB9903106.1"/>
    </source>
</evidence>
<accession>A0ABV5ZTM5</accession>
<name>A0ABV5ZTM5_9PSEU</name>
<evidence type="ECO:0000256" key="1">
    <source>
        <dbReference type="SAM" id="MobiDB-lite"/>
    </source>
</evidence>
<gene>
    <name evidence="2" type="ORF">ACFFQA_04065</name>
</gene>
<dbReference type="RefSeq" id="WP_377850239.1">
    <property type="nucleotide sequence ID" value="NZ_JBHLZU010000003.1"/>
</dbReference>
<feature type="region of interest" description="Disordered" evidence="1">
    <location>
        <begin position="101"/>
        <end position="146"/>
    </location>
</feature>
<reference evidence="2 3" key="1">
    <citation type="submission" date="2024-09" db="EMBL/GenBank/DDBJ databases">
        <authorList>
            <person name="Sun Q."/>
            <person name="Mori K."/>
        </authorList>
    </citation>
    <scope>NUCLEOTIDE SEQUENCE [LARGE SCALE GENOMIC DNA]</scope>
    <source>
        <strain evidence="2 3">TBRC 7907</strain>
    </source>
</reference>
<feature type="compositionally biased region" description="Basic residues" evidence="1">
    <location>
        <begin position="107"/>
        <end position="117"/>
    </location>
</feature>
<keyword evidence="3" id="KW-1185">Reference proteome</keyword>
<proteinExistence type="predicted"/>